<feature type="transmembrane region" description="Helical" evidence="1">
    <location>
        <begin position="36"/>
        <end position="53"/>
    </location>
</feature>
<keyword evidence="1" id="KW-0812">Transmembrane</keyword>
<protein>
    <submittedName>
        <fullName evidence="2">DUF819 family protein</fullName>
    </submittedName>
</protein>
<feature type="transmembrane region" description="Helical" evidence="1">
    <location>
        <begin position="149"/>
        <end position="171"/>
    </location>
</feature>
<feature type="transmembrane region" description="Helical" evidence="1">
    <location>
        <begin position="334"/>
        <end position="353"/>
    </location>
</feature>
<accession>A0A5N0THR8</accession>
<dbReference type="InterPro" id="IPR008537">
    <property type="entry name" value="DUF819"/>
</dbReference>
<name>A0A5N0THR8_9GAMM</name>
<keyword evidence="1" id="KW-0472">Membrane</keyword>
<keyword evidence="3" id="KW-1185">Reference proteome</keyword>
<dbReference type="RefSeq" id="WP_150862378.1">
    <property type="nucleotide sequence ID" value="NZ_VYXP01000001.1"/>
</dbReference>
<feature type="transmembrane region" description="Helical" evidence="1">
    <location>
        <begin position="359"/>
        <end position="385"/>
    </location>
</feature>
<keyword evidence="1" id="KW-1133">Transmembrane helix</keyword>
<sequence>MIQADWTFILWAVLAALAALGFWADRTRIGSQVSGLAIVLATGMLLSNIGVLPKSAPTYGVIWVYLVPVAISLLLLKADLRRVLTETRGMLLPFALGAVGTTIGALLGVWLLPLGEHSAKLAGVFSATYIGGSMNMAAVTQAVELDPSIATAAVAADNVVGVLYLAFLALVPSMALFRRWFGVTGDGLRVTRDDPTAGDNGDEEDVTRHASRVTHLDLVHLGLALAIAFVICGIGQWLANLMGVGGYAVLFITALTVLVANVFPRQLARLQGDYDIGLFFMYLFFAAIGISADVAAMVTSAPLLALYAAIIVLCHALAVFGLGRFLRTDLMDSVIASNACASGPASAAALAAGKGRPDLVAPAVLLGVFGYAVANFIGIGLVTWLG</sequence>
<dbReference type="PANTHER" id="PTHR34289">
    <property type="entry name" value="PROTEIN, PUTATIVE (DUF819)-RELATED"/>
    <property type="match status" value="1"/>
</dbReference>
<dbReference type="EMBL" id="VYXP01000001">
    <property type="protein sequence ID" value="KAA9134028.1"/>
    <property type="molecule type" value="Genomic_DNA"/>
</dbReference>
<feature type="transmembrane region" description="Helical" evidence="1">
    <location>
        <begin position="304"/>
        <end position="322"/>
    </location>
</feature>
<reference evidence="2 3" key="1">
    <citation type="submission" date="2019-09" db="EMBL/GenBank/DDBJ databases">
        <title>Wenzhouxiangella sp. Genome sequencing and assembly.</title>
        <authorList>
            <person name="Zhang R."/>
        </authorList>
    </citation>
    <scope>NUCLEOTIDE SEQUENCE [LARGE SCALE GENOMIC DNA]</scope>
    <source>
        <strain evidence="2 3">W260</strain>
    </source>
</reference>
<feature type="transmembrane region" description="Helical" evidence="1">
    <location>
        <begin position="244"/>
        <end position="264"/>
    </location>
</feature>
<evidence type="ECO:0000256" key="1">
    <source>
        <dbReference type="SAM" id="Phobius"/>
    </source>
</evidence>
<feature type="transmembrane region" description="Helical" evidence="1">
    <location>
        <begin position="90"/>
        <end position="112"/>
    </location>
</feature>
<evidence type="ECO:0000313" key="2">
    <source>
        <dbReference type="EMBL" id="KAA9134028.1"/>
    </source>
</evidence>
<proteinExistence type="predicted"/>
<evidence type="ECO:0000313" key="3">
    <source>
        <dbReference type="Proteomes" id="UP000325372"/>
    </source>
</evidence>
<dbReference type="PANTHER" id="PTHR34289:SF8">
    <property type="entry name" value="DUF819 DOMAIN-CONTAINING PROTEIN"/>
    <property type="match status" value="1"/>
</dbReference>
<comment type="caution">
    <text evidence="2">The sequence shown here is derived from an EMBL/GenBank/DDBJ whole genome shotgun (WGS) entry which is preliminary data.</text>
</comment>
<feature type="transmembrane region" description="Helical" evidence="1">
    <location>
        <begin position="276"/>
        <end position="298"/>
    </location>
</feature>
<feature type="transmembrane region" description="Helical" evidence="1">
    <location>
        <begin position="6"/>
        <end position="24"/>
    </location>
</feature>
<dbReference type="Pfam" id="PF05684">
    <property type="entry name" value="DUF819"/>
    <property type="match status" value="1"/>
</dbReference>
<feature type="transmembrane region" description="Helical" evidence="1">
    <location>
        <begin position="218"/>
        <end position="238"/>
    </location>
</feature>
<dbReference type="AlphaFoldDB" id="A0A5N0THR8"/>
<gene>
    <name evidence="2" type="ORF">F3N42_00310</name>
</gene>
<feature type="transmembrane region" description="Helical" evidence="1">
    <location>
        <begin position="59"/>
        <end position="78"/>
    </location>
</feature>
<dbReference type="Proteomes" id="UP000325372">
    <property type="component" value="Unassembled WGS sequence"/>
</dbReference>
<organism evidence="2 3">
    <name type="scientific">Marinihelvus fidelis</name>
    <dbReference type="NCBI Taxonomy" id="2613842"/>
    <lineage>
        <taxon>Bacteria</taxon>
        <taxon>Pseudomonadati</taxon>
        <taxon>Pseudomonadota</taxon>
        <taxon>Gammaproteobacteria</taxon>
        <taxon>Chromatiales</taxon>
        <taxon>Wenzhouxiangellaceae</taxon>
        <taxon>Marinihelvus</taxon>
    </lineage>
</organism>